<sequence>MANELKVLEGMDVVALARKHSDQATVSGQIIPWQTSLSFDPSVDSDSTVTKDGNVATRSSASTDLEVEFLNNTAAIADVMYDSLFDGELLDFWILYRKRKNAEGKYLAWYMQVTVQEDSSDNDPDDHSTRDVTFSVNGTPKRGWTTLDDETQEQVDYVFLGVGKVTDTDKTGGGTVWDKAVDPGTNTADTVPAQISSGTAPAQGGSSTGA</sequence>
<feature type="compositionally biased region" description="Polar residues" evidence="1">
    <location>
        <begin position="184"/>
        <end position="200"/>
    </location>
</feature>
<dbReference type="RefSeq" id="WP_016373305.1">
    <property type="nucleotide sequence ID" value="NZ_ANKB01000073.1"/>
</dbReference>
<accession>A0A829GRZ2</accession>
<evidence type="ECO:0008006" key="4">
    <source>
        <dbReference type="Google" id="ProtNLM"/>
    </source>
</evidence>
<dbReference type="Proteomes" id="UP000014285">
    <property type="component" value="Unassembled WGS sequence"/>
</dbReference>
<dbReference type="Pfam" id="PF06199">
    <property type="entry name" value="Phage_tail_2"/>
    <property type="match status" value="1"/>
</dbReference>
<dbReference type="PRINTS" id="PR01997">
    <property type="entry name" value="MTP2FAMILY"/>
</dbReference>
<evidence type="ECO:0000313" key="3">
    <source>
        <dbReference type="Proteomes" id="UP000014285"/>
    </source>
</evidence>
<evidence type="ECO:0000256" key="1">
    <source>
        <dbReference type="SAM" id="MobiDB-lite"/>
    </source>
</evidence>
<dbReference type="EMBL" id="ANKB01000073">
    <property type="protein sequence ID" value="EPC63000.1"/>
    <property type="molecule type" value="Genomic_DNA"/>
</dbReference>
<dbReference type="AlphaFoldDB" id="A0A829GRZ2"/>
<organism evidence="2 3">
    <name type="scientific">Lacticaseibacillus paracasei subsp. tolerans Lpl14</name>
    <dbReference type="NCBI Taxonomy" id="1256229"/>
    <lineage>
        <taxon>Bacteria</taxon>
        <taxon>Bacillati</taxon>
        <taxon>Bacillota</taxon>
        <taxon>Bacilli</taxon>
        <taxon>Lactobacillales</taxon>
        <taxon>Lactobacillaceae</taxon>
        <taxon>Lacticaseibacillus</taxon>
    </lineage>
</organism>
<protein>
    <recommendedName>
        <fullName evidence="4">Phage major tail protein, TP901-1 family</fullName>
    </recommendedName>
</protein>
<evidence type="ECO:0000313" key="2">
    <source>
        <dbReference type="EMBL" id="EPC63000.1"/>
    </source>
</evidence>
<reference evidence="2 3" key="1">
    <citation type="journal article" date="2013" name="PLoS ONE">
        <title>Lactobacillus paracasei comparative genomics: towards species pan-genome definition and exploitation of diversity.</title>
        <authorList>
            <person name="Smokvina T."/>
            <person name="Wels M."/>
            <person name="Polka J."/>
            <person name="Chervaux C."/>
            <person name="Brisse S."/>
            <person name="Boekhorst J."/>
            <person name="van Hylckama Vlieg J.E."/>
            <person name="Siezen R.J."/>
        </authorList>
    </citation>
    <scope>NUCLEOTIDE SEQUENCE [LARGE SCALE GENOMIC DNA]</scope>
    <source>
        <strain evidence="2 3">Lpl14</strain>
    </source>
</reference>
<dbReference type="InterPro" id="IPR011855">
    <property type="entry name" value="Phgtail_TP901_1"/>
</dbReference>
<proteinExistence type="predicted"/>
<dbReference type="InterPro" id="IPR022345">
    <property type="entry name" value="Phage_69_Orf23_MTP"/>
</dbReference>
<feature type="region of interest" description="Disordered" evidence="1">
    <location>
        <begin position="171"/>
        <end position="210"/>
    </location>
</feature>
<gene>
    <name evidence="2" type="ORF">Lpl14_13712</name>
</gene>
<comment type="caution">
    <text evidence="2">The sequence shown here is derived from an EMBL/GenBank/DDBJ whole genome shotgun (WGS) entry which is preliminary data.</text>
</comment>
<name>A0A829GRZ2_LACPA</name>